<dbReference type="PANTHER" id="PTHR30589">
    <property type="entry name" value="PROLIPOPROTEIN DIACYLGLYCERYL TRANSFERASE"/>
    <property type="match status" value="1"/>
</dbReference>
<evidence type="ECO:0000256" key="2">
    <source>
        <dbReference type="ARBA" id="ARBA00022679"/>
    </source>
</evidence>
<keyword evidence="3 6" id="KW-0812">Transmembrane</keyword>
<evidence type="ECO:0000256" key="3">
    <source>
        <dbReference type="ARBA" id="ARBA00022692"/>
    </source>
</evidence>
<dbReference type="InterPro" id="IPR001640">
    <property type="entry name" value="Lgt"/>
</dbReference>
<dbReference type="AlphaFoldDB" id="A0A381Z2Q5"/>
<keyword evidence="5 6" id="KW-0472">Membrane</keyword>
<keyword evidence="2" id="KW-0808">Transferase</keyword>
<sequence>MYPILFEIGPLKIYSYGFMLVIAFYTCFYLLNHDMKRLGYDNKFAPDIVFWAAVGGILGSKLYYLLENLDQVIQDPFGMIFSGSGLVFLGGLMGGTFGVTMVLRKNNLPWLVFADIVAPLLILGYGIGRIGCFLVGDDYGISSDLPWAMTFPNGLPPTLSAVHPTQMYETILALGIFSFLWSRRKNVQVTGNLFFTYLILAGVERFMIEFIRINEKYFFGEFSGAQIISVIMICIGTYFLLYPVPKSDSVTS</sequence>
<keyword evidence="4 6" id="KW-1133">Transmembrane helix</keyword>
<dbReference type="GO" id="GO:0042158">
    <property type="term" value="P:lipoprotein biosynthetic process"/>
    <property type="evidence" value="ECO:0007669"/>
    <property type="project" value="InterPro"/>
</dbReference>
<evidence type="ECO:0000256" key="4">
    <source>
        <dbReference type="ARBA" id="ARBA00022989"/>
    </source>
</evidence>
<dbReference type="NCBIfam" id="TIGR00544">
    <property type="entry name" value="lgt"/>
    <property type="match status" value="1"/>
</dbReference>
<feature type="transmembrane region" description="Helical" evidence="6">
    <location>
        <begin position="194"/>
        <end position="213"/>
    </location>
</feature>
<organism evidence="7">
    <name type="scientific">marine metagenome</name>
    <dbReference type="NCBI Taxonomy" id="408172"/>
    <lineage>
        <taxon>unclassified sequences</taxon>
        <taxon>metagenomes</taxon>
        <taxon>ecological metagenomes</taxon>
    </lineage>
</organism>
<name>A0A381Z2Q5_9ZZZZ</name>
<dbReference type="GO" id="GO:0005886">
    <property type="term" value="C:plasma membrane"/>
    <property type="evidence" value="ECO:0007669"/>
    <property type="project" value="InterPro"/>
</dbReference>
<evidence type="ECO:0008006" key="8">
    <source>
        <dbReference type="Google" id="ProtNLM"/>
    </source>
</evidence>
<dbReference type="EMBL" id="UINC01019745">
    <property type="protein sequence ID" value="SVA83576.1"/>
    <property type="molecule type" value="Genomic_DNA"/>
</dbReference>
<dbReference type="GO" id="GO:0008961">
    <property type="term" value="F:phosphatidylglycerol-prolipoprotein diacylglyceryl transferase activity"/>
    <property type="evidence" value="ECO:0007669"/>
    <property type="project" value="InterPro"/>
</dbReference>
<dbReference type="HAMAP" id="MF_01147">
    <property type="entry name" value="Lgt"/>
    <property type="match status" value="1"/>
</dbReference>
<feature type="transmembrane region" description="Helical" evidence="6">
    <location>
        <begin position="165"/>
        <end position="182"/>
    </location>
</feature>
<reference evidence="7" key="1">
    <citation type="submission" date="2018-05" db="EMBL/GenBank/DDBJ databases">
        <authorList>
            <person name="Lanie J.A."/>
            <person name="Ng W.-L."/>
            <person name="Kazmierczak K.M."/>
            <person name="Andrzejewski T.M."/>
            <person name="Davidsen T.M."/>
            <person name="Wayne K.J."/>
            <person name="Tettelin H."/>
            <person name="Glass J.I."/>
            <person name="Rusch D."/>
            <person name="Podicherti R."/>
            <person name="Tsui H.-C.T."/>
            <person name="Winkler M.E."/>
        </authorList>
    </citation>
    <scope>NUCLEOTIDE SEQUENCE</scope>
</reference>
<protein>
    <recommendedName>
        <fullName evidence="8">Prolipoprotein diacylglyceryl transferase</fullName>
    </recommendedName>
</protein>
<feature type="transmembrane region" description="Helical" evidence="6">
    <location>
        <begin position="110"/>
        <end position="136"/>
    </location>
</feature>
<feature type="transmembrane region" description="Helical" evidence="6">
    <location>
        <begin position="44"/>
        <end position="66"/>
    </location>
</feature>
<gene>
    <name evidence="7" type="ORF">METZ01_LOCUS136430</name>
</gene>
<feature type="transmembrane region" description="Helical" evidence="6">
    <location>
        <begin position="225"/>
        <end position="244"/>
    </location>
</feature>
<keyword evidence="1" id="KW-1003">Cell membrane</keyword>
<evidence type="ECO:0000256" key="1">
    <source>
        <dbReference type="ARBA" id="ARBA00022475"/>
    </source>
</evidence>
<dbReference type="PANTHER" id="PTHR30589:SF0">
    <property type="entry name" value="PHOSPHATIDYLGLYCEROL--PROLIPOPROTEIN DIACYLGLYCERYL TRANSFERASE"/>
    <property type="match status" value="1"/>
</dbReference>
<evidence type="ECO:0000313" key="7">
    <source>
        <dbReference type="EMBL" id="SVA83576.1"/>
    </source>
</evidence>
<accession>A0A381Z2Q5</accession>
<feature type="transmembrane region" description="Helical" evidence="6">
    <location>
        <begin position="78"/>
        <end position="103"/>
    </location>
</feature>
<feature type="transmembrane region" description="Helical" evidence="6">
    <location>
        <begin position="13"/>
        <end position="32"/>
    </location>
</feature>
<evidence type="ECO:0000256" key="6">
    <source>
        <dbReference type="SAM" id="Phobius"/>
    </source>
</evidence>
<evidence type="ECO:0000256" key="5">
    <source>
        <dbReference type="ARBA" id="ARBA00023136"/>
    </source>
</evidence>
<proteinExistence type="inferred from homology"/>
<dbReference type="Pfam" id="PF01790">
    <property type="entry name" value="LGT"/>
    <property type="match status" value="1"/>
</dbReference>